<dbReference type="GeneID" id="115824055"/>
<reference evidence="2" key="1">
    <citation type="submission" date="2024-06" db="UniProtKB">
        <authorList>
            <consortium name="RefSeq"/>
        </authorList>
    </citation>
    <scope>NUCLEOTIDE SEQUENCE [LARGE SCALE GENOMIC DNA]</scope>
</reference>
<gene>
    <name evidence="3" type="primary">LOC115824055</name>
</gene>
<dbReference type="PANTHER" id="PTHR38706">
    <property type="entry name" value="SI:CH211-198C19.1-RELATED"/>
    <property type="match status" value="1"/>
</dbReference>
<keyword evidence="2" id="KW-1185">Reference proteome</keyword>
<protein>
    <submittedName>
        <fullName evidence="3">Uncharacterized protein LOC115824055</fullName>
    </submittedName>
</protein>
<sequence>MVRSVRNSQLNTVEDLKNSGFGRPFPRHGLKLLFWFANDCVFFDSNDNLVCKCHPQRGDYGFHHFGNFEEIVPVLSREGGEKYFEVGNLNMESYPEAQNLPDYVREDYDMLMLTYNRDKNRDRVIVRLRPDSIVPKVYVTEHSLNGESGSFDRERTHLLDPELIAYIRDPELELSTFLRQSGYSPDTREYLKRALIAFLLVSLLFLILLLVFLLR</sequence>
<evidence type="ECO:0000313" key="3">
    <source>
        <dbReference type="RefSeq" id="XP_030643998.1"/>
    </source>
</evidence>
<name>A0A6J2WI42_CHACN</name>
<organism evidence="2 3">
    <name type="scientific">Chanos chanos</name>
    <name type="common">Milkfish</name>
    <name type="synonym">Mugil chanos</name>
    <dbReference type="NCBI Taxonomy" id="29144"/>
    <lineage>
        <taxon>Eukaryota</taxon>
        <taxon>Metazoa</taxon>
        <taxon>Chordata</taxon>
        <taxon>Craniata</taxon>
        <taxon>Vertebrata</taxon>
        <taxon>Euteleostomi</taxon>
        <taxon>Actinopterygii</taxon>
        <taxon>Neopterygii</taxon>
        <taxon>Teleostei</taxon>
        <taxon>Ostariophysi</taxon>
        <taxon>Gonorynchiformes</taxon>
        <taxon>Chanidae</taxon>
        <taxon>Chanos</taxon>
    </lineage>
</organism>
<dbReference type="RefSeq" id="XP_030643998.1">
    <property type="nucleotide sequence ID" value="XM_030788138.1"/>
</dbReference>
<dbReference type="Proteomes" id="UP000504632">
    <property type="component" value="Chromosome 11"/>
</dbReference>
<feature type="transmembrane region" description="Helical" evidence="1">
    <location>
        <begin position="194"/>
        <end position="214"/>
    </location>
</feature>
<proteinExistence type="predicted"/>
<reference evidence="3" key="2">
    <citation type="submission" date="2025-08" db="UniProtKB">
        <authorList>
            <consortium name="RefSeq"/>
        </authorList>
    </citation>
    <scope>IDENTIFICATION</scope>
</reference>
<evidence type="ECO:0000313" key="2">
    <source>
        <dbReference type="Proteomes" id="UP000504632"/>
    </source>
</evidence>
<dbReference type="InParanoid" id="A0A6J2WI42"/>
<evidence type="ECO:0000256" key="1">
    <source>
        <dbReference type="SAM" id="Phobius"/>
    </source>
</evidence>
<dbReference type="OrthoDB" id="8961033at2759"/>
<keyword evidence="1" id="KW-0812">Transmembrane</keyword>
<dbReference type="PANTHER" id="PTHR38706:SF2">
    <property type="match status" value="1"/>
</dbReference>
<accession>A0A6J2WI42</accession>
<keyword evidence="1" id="KW-0472">Membrane</keyword>
<keyword evidence="1" id="KW-1133">Transmembrane helix</keyword>
<dbReference type="AlphaFoldDB" id="A0A6J2WI42"/>